<comment type="caution">
    <text evidence="2">The sequence shown here is derived from an EMBL/GenBank/DDBJ whole genome shotgun (WGS) entry which is preliminary data.</text>
</comment>
<dbReference type="EMBL" id="JAVDVX010000001">
    <property type="protein sequence ID" value="MDR7088677.1"/>
    <property type="molecule type" value="Genomic_DNA"/>
</dbReference>
<feature type="signal peptide" evidence="1">
    <location>
        <begin position="1"/>
        <end position="24"/>
    </location>
</feature>
<protein>
    <recommendedName>
        <fullName evidence="4">TIGR03016 family PEP-CTERM system-associated outer membrane protein</fullName>
    </recommendedName>
</protein>
<evidence type="ECO:0000313" key="3">
    <source>
        <dbReference type="Proteomes" id="UP001253595"/>
    </source>
</evidence>
<evidence type="ECO:0000256" key="1">
    <source>
        <dbReference type="SAM" id="SignalP"/>
    </source>
</evidence>
<dbReference type="Proteomes" id="UP001253595">
    <property type="component" value="Unassembled WGS sequence"/>
</dbReference>
<evidence type="ECO:0008006" key="4">
    <source>
        <dbReference type="Google" id="ProtNLM"/>
    </source>
</evidence>
<keyword evidence="1" id="KW-0732">Signal</keyword>
<sequence>MNIIKLLPATRLSLMLLVFNQVHANQLYETPVKENQFSASISAGSLMTDNAEKTLLEPIEERQDIYGLGLVADYSNWLVDADVDYQLHAQKFSEQSQADEEYADGSSVLVFGKEADPLALELEHSRRMLLRSPEEVTLLENQQEREMISARPIIRKRLSGADRIFLQGQASKVRFIEADGSQDSKRNGATFGWAHVTSKTSAMMLSSQQMDVSFDQQPDADYRMVNTALSYQVQLRKLDYSVQVGYNEISPETGEKQSAPSYNFSLGYASGYHLFTASADRQITDSSFGNGNLGNENPIPGSDGLSQNLGKIDRRNMALDFSTDAICDRCTFSVGASLVDDEYLERDEQARNNYLRSAFVYSLSSAAKLTLRVDQSKYDQDVNQVNREYTTDYLSLEYAYRFNNGFDIRLFSRKEERDGEGEVNNYQENIYGAILEYEF</sequence>
<gene>
    <name evidence="2" type="ORF">J2X05_000680</name>
</gene>
<reference evidence="2 3" key="1">
    <citation type="submission" date="2023-07" db="EMBL/GenBank/DDBJ databases">
        <title>Sorghum-associated microbial communities from plants grown in Nebraska, USA.</title>
        <authorList>
            <person name="Schachtman D."/>
        </authorList>
    </citation>
    <scope>NUCLEOTIDE SEQUENCE [LARGE SCALE GENOMIC DNA]</scope>
    <source>
        <strain evidence="2 3">BE190</strain>
    </source>
</reference>
<accession>A0ABU1UU31</accession>
<dbReference type="RefSeq" id="WP_310068607.1">
    <property type="nucleotide sequence ID" value="NZ_JAVDVX010000001.1"/>
</dbReference>
<feature type="chain" id="PRO_5045212840" description="TIGR03016 family PEP-CTERM system-associated outer membrane protein" evidence="1">
    <location>
        <begin position="25"/>
        <end position="439"/>
    </location>
</feature>
<evidence type="ECO:0000313" key="2">
    <source>
        <dbReference type="EMBL" id="MDR7088677.1"/>
    </source>
</evidence>
<proteinExistence type="predicted"/>
<keyword evidence="3" id="KW-1185">Reference proteome</keyword>
<name>A0ABU1UU31_9GAMM</name>
<organism evidence="2 3">
    <name type="scientific">Cellvibrio fibrivorans</name>
    <dbReference type="NCBI Taxonomy" id="126350"/>
    <lineage>
        <taxon>Bacteria</taxon>
        <taxon>Pseudomonadati</taxon>
        <taxon>Pseudomonadota</taxon>
        <taxon>Gammaproteobacteria</taxon>
        <taxon>Cellvibrionales</taxon>
        <taxon>Cellvibrionaceae</taxon>
        <taxon>Cellvibrio</taxon>
    </lineage>
</organism>